<feature type="region of interest" description="Disordered" evidence="1">
    <location>
        <begin position="117"/>
        <end position="166"/>
    </location>
</feature>
<proteinExistence type="predicted"/>
<feature type="region of interest" description="Disordered" evidence="1">
    <location>
        <begin position="179"/>
        <end position="222"/>
    </location>
</feature>
<feature type="compositionally biased region" description="Pro residues" evidence="1">
    <location>
        <begin position="39"/>
        <end position="49"/>
    </location>
</feature>
<keyword evidence="3" id="KW-1185">Reference proteome</keyword>
<dbReference type="EnsemblPlants" id="ORUFI01G43520.1">
    <property type="protein sequence ID" value="ORUFI01G43520.1"/>
    <property type="gene ID" value="ORUFI01G43520"/>
</dbReference>
<feature type="region of interest" description="Disordered" evidence="1">
    <location>
        <begin position="33"/>
        <end position="57"/>
    </location>
</feature>
<feature type="compositionally biased region" description="Basic and acidic residues" evidence="1">
    <location>
        <begin position="181"/>
        <end position="190"/>
    </location>
</feature>
<dbReference type="Gramene" id="ORUFI01G43520.1">
    <property type="protein sequence ID" value="ORUFI01G43520.1"/>
    <property type="gene ID" value="ORUFI01G43520"/>
</dbReference>
<name>A0A0E0N660_ORYRU</name>
<evidence type="ECO:0000256" key="1">
    <source>
        <dbReference type="SAM" id="MobiDB-lite"/>
    </source>
</evidence>
<accession>A0A0E0N660</accession>
<evidence type="ECO:0000313" key="2">
    <source>
        <dbReference type="EnsemblPlants" id="ORUFI01G43520.1"/>
    </source>
</evidence>
<reference evidence="2" key="2">
    <citation type="submission" date="2015-06" db="UniProtKB">
        <authorList>
            <consortium name="EnsemblPlants"/>
        </authorList>
    </citation>
    <scope>IDENTIFICATION</scope>
</reference>
<protein>
    <submittedName>
        <fullName evidence="2">Uncharacterized protein</fullName>
    </submittedName>
</protein>
<sequence>MARVTAVGDGYEYDGVVVGHPVIQFGDGAPPAVVGYPLPKEPPPPPPPATLQRGRPEQRCSSRCGPCEIFTVTILLNLLRAVAATTDSTTDKIQGTASIDAIDLALSVVGMTAADGAHGGAADGGRGRPARTGGRWWTRRRGGRAAAHRPRSLGSRHDSGGRRAGRCGRRWAGVVGADRLAGADEAERRTGGGGEADEANEAGEASGGGEAGGGGESERRTR</sequence>
<organism evidence="2 3">
    <name type="scientific">Oryza rufipogon</name>
    <name type="common">Brownbeard rice</name>
    <name type="synonym">Asian wild rice</name>
    <dbReference type="NCBI Taxonomy" id="4529"/>
    <lineage>
        <taxon>Eukaryota</taxon>
        <taxon>Viridiplantae</taxon>
        <taxon>Streptophyta</taxon>
        <taxon>Embryophyta</taxon>
        <taxon>Tracheophyta</taxon>
        <taxon>Spermatophyta</taxon>
        <taxon>Magnoliopsida</taxon>
        <taxon>Liliopsida</taxon>
        <taxon>Poales</taxon>
        <taxon>Poaceae</taxon>
        <taxon>BOP clade</taxon>
        <taxon>Oryzoideae</taxon>
        <taxon>Oryzeae</taxon>
        <taxon>Oryzinae</taxon>
        <taxon>Oryza</taxon>
    </lineage>
</organism>
<feature type="compositionally biased region" description="Basic residues" evidence="1">
    <location>
        <begin position="137"/>
        <end position="151"/>
    </location>
</feature>
<evidence type="ECO:0000313" key="3">
    <source>
        <dbReference type="Proteomes" id="UP000008022"/>
    </source>
</evidence>
<feature type="compositionally biased region" description="Gly residues" evidence="1">
    <location>
        <begin position="205"/>
        <end position="215"/>
    </location>
</feature>
<reference evidence="3" key="1">
    <citation type="submission" date="2013-06" db="EMBL/GenBank/DDBJ databases">
        <authorList>
            <person name="Zhao Q."/>
        </authorList>
    </citation>
    <scope>NUCLEOTIDE SEQUENCE</scope>
    <source>
        <strain evidence="3">cv. W1943</strain>
    </source>
</reference>
<dbReference type="Proteomes" id="UP000008022">
    <property type="component" value="Unassembled WGS sequence"/>
</dbReference>
<dbReference type="AlphaFoldDB" id="A0A0E0N660"/>
<dbReference type="HOGENOM" id="CLU_1247115_0_0_1"/>